<keyword evidence="3 6" id="KW-0812">Transmembrane</keyword>
<accession>A0A7C4S4N8</accession>
<evidence type="ECO:0000313" key="8">
    <source>
        <dbReference type="EMBL" id="HGU58729.1"/>
    </source>
</evidence>
<dbReference type="Pfam" id="PF02361">
    <property type="entry name" value="CbiQ"/>
    <property type="match status" value="1"/>
</dbReference>
<dbReference type="NCBIfam" id="TIGR02454">
    <property type="entry name" value="ECF_T_CbiQ"/>
    <property type="match status" value="1"/>
</dbReference>
<evidence type="ECO:0000256" key="1">
    <source>
        <dbReference type="ARBA" id="ARBA00004651"/>
    </source>
</evidence>
<feature type="transmembrane region" description="Helical" evidence="6">
    <location>
        <begin position="58"/>
        <end position="80"/>
    </location>
</feature>
<dbReference type="CDD" id="cd16914">
    <property type="entry name" value="EcfT"/>
    <property type="match status" value="1"/>
</dbReference>
<evidence type="ECO:0000256" key="2">
    <source>
        <dbReference type="ARBA" id="ARBA00022475"/>
    </source>
</evidence>
<dbReference type="EMBL" id="DTAK01000005">
    <property type="protein sequence ID" value="HGU58729.1"/>
    <property type="molecule type" value="Genomic_DNA"/>
</dbReference>
<feature type="transmembrane region" description="Helical" evidence="6">
    <location>
        <begin position="219"/>
        <end position="235"/>
    </location>
</feature>
<protein>
    <submittedName>
        <fullName evidence="8">Cobalt ECF transporter T component CbiQ</fullName>
    </submittedName>
</protein>
<dbReference type="GO" id="GO:0006824">
    <property type="term" value="P:cobalt ion transport"/>
    <property type="evidence" value="ECO:0007669"/>
    <property type="project" value="InterPro"/>
</dbReference>
<organism evidence="8">
    <name type="scientific">Geoglobus ahangari</name>
    <dbReference type="NCBI Taxonomy" id="113653"/>
    <lineage>
        <taxon>Archaea</taxon>
        <taxon>Methanobacteriati</taxon>
        <taxon>Methanobacteriota</taxon>
        <taxon>Archaeoglobi</taxon>
        <taxon>Archaeoglobales</taxon>
        <taxon>Archaeoglobaceae</taxon>
        <taxon>Geoglobus</taxon>
    </lineage>
</organism>
<reference evidence="8" key="1">
    <citation type="journal article" date="2020" name="mSystems">
        <title>Genome- and Community-Level Interaction Insights into Carbon Utilization and Element Cycling Functions of Hydrothermarchaeota in Hydrothermal Sediment.</title>
        <authorList>
            <person name="Zhou Z."/>
            <person name="Liu Y."/>
            <person name="Xu W."/>
            <person name="Pan J."/>
            <person name="Luo Z.H."/>
            <person name="Li M."/>
        </authorList>
    </citation>
    <scope>NUCLEOTIDE SEQUENCE [LARGE SCALE GENOMIC DNA]</scope>
    <source>
        <strain evidence="9">SpSt-10</strain>
        <strain evidence="8">SpSt-62</strain>
        <strain evidence="7">SpSt-97</strain>
    </source>
</reference>
<sequence length="236" mass="26703">MHETLESVQLKSKKVIDGAIKVYLIFLSLPLILIDREAQILSLLMFTSLSVHAAGKHYFRLIKIPIFFLAASTVVILLITDGKEILSLGLLRVTDKSVEVALTTLIRSFATLSALIYLVLTTTLPEIVSAFRFLPFFIRELLLMTYRVIQHLIDDAFRLHMAAEARSGYFGFKRWINTTALLAYSLFLKSLRRAEMFDMAMESRCYSGIYPVQNVKNKGMFVVAVIVTLLVAGYLL</sequence>
<evidence type="ECO:0000256" key="5">
    <source>
        <dbReference type="ARBA" id="ARBA00023136"/>
    </source>
</evidence>
<proteinExistence type="predicted"/>
<evidence type="ECO:0000256" key="3">
    <source>
        <dbReference type="ARBA" id="ARBA00022692"/>
    </source>
</evidence>
<evidence type="ECO:0000313" key="9">
    <source>
        <dbReference type="EMBL" id="HHF48928.1"/>
    </source>
</evidence>
<dbReference type="AlphaFoldDB" id="A0A7C4S4N8"/>
<dbReference type="GO" id="GO:0043190">
    <property type="term" value="C:ATP-binding cassette (ABC) transporter complex"/>
    <property type="evidence" value="ECO:0007669"/>
    <property type="project" value="InterPro"/>
</dbReference>
<dbReference type="EMBL" id="DTPI01000029">
    <property type="protein sequence ID" value="HGE66433.1"/>
    <property type="molecule type" value="Genomic_DNA"/>
</dbReference>
<dbReference type="PANTHER" id="PTHR43723">
    <property type="entry name" value="COBALT TRANSPORT PROTEIN CBIQ"/>
    <property type="match status" value="1"/>
</dbReference>
<dbReference type="InterPro" id="IPR052770">
    <property type="entry name" value="Cobalt_transport_CbiQ"/>
</dbReference>
<comment type="caution">
    <text evidence="8">The sequence shown here is derived from an EMBL/GenBank/DDBJ whole genome shotgun (WGS) entry which is preliminary data.</text>
</comment>
<keyword evidence="2" id="KW-1003">Cell membrane</keyword>
<evidence type="ECO:0000256" key="4">
    <source>
        <dbReference type="ARBA" id="ARBA00022989"/>
    </source>
</evidence>
<comment type="subcellular location">
    <subcellularLocation>
        <location evidence="1">Cell membrane</location>
        <topology evidence="1">Multi-pass membrane protein</topology>
    </subcellularLocation>
</comment>
<evidence type="ECO:0000313" key="7">
    <source>
        <dbReference type="EMBL" id="HGE66433.1"/>
    </source>
</evidence>
<dbReference type="EMBL" id="DRUC01000113">
    <property type="protein sequence ID" value="HHF48928.1"/>
    <property type="molecule type" value="Genomic_DNA"/>
</dbReference>
<dbReference type="InterPro" id="IPR003339">
    <property type="entry name" value="ABC/ECF_trnsptr_transmembrane"/>
</dbReference>
<dbReference type="PANTHER" id="PTHR43723:SF1">
    <property type="entry name" value="COBALT TRANSPORT PROTEIN CBIQ"/>
    <property type="match status" value="1"/>
</dbReference>
<keyword evidence="5 6" id="KW-0472">Membrane</keyword>
<feature type="transmembrane region" description="Helical" evidence="6">
    <location>
        <begin position="20"/>
        <end position="46"/>
    </location>
</feature>
<keyword evidence="4 6" id="KW-1133">Transmembrane helix</keyword>
<name>A0A7C4S4N8_9EURY</name>
<gene>
    <name evidence="8" type="primary">cbiQ</name>
    <name evidence="9" type="ORF">ENL48_07460</name>
    <name evidence="8" type="ORF">ENT89_00645</name>
    <name evidence="7" type="ORF">ENX77_04850</name>
</gene>
<evidence type="ECO:0000256" key="6">
    <source>
        <dbReference type="SAM" id="Phobius"/>
    </source>
</evidence>
<dbReference type="InterPro" id="IPR012809">
    <property type="entry name" value="ECF_CbiQ"/>
</dbReference>